<evidence type="ECO:0000313" key="1">
    <source>
        <dbReference type="EnsemblMetazoa" id="ACUA019171-PA"/>
    </source>
</evidence>
<keyword evidence="2" id="KW-1185">Reference proteome</keyword>
<protein>
    <submittedName>
        <fullName evidence="1">Uncharacterized protein</fullName>
    </submittedName>
</protein>
<dbReference type="VEuPathDB" id="VectorBase:ACUA019171"/>
<reference evidence="2" key="1">
    <citation type="submission" date="2013-09" db="EMBL/GenBank/DDBJ databases">
        <title>The Genome Sequence of Anopheles culicifacies species A.</title>
        <authorList>
            <consortium name="The Broad Institute Genomics Platform"/>
            <person name="Neafsey D.E."/>
            <person name="Besansky N."/>
            <person name="Howell P."/>
            <person name="Walton C."/>
            <person name="Young S.K."/>
            <person name="Zeng Q."/>
            <person name="Gargeya S."/>
            <person name="Fitzgerald M."/>
            <person name="Haas B."/>
            <person name="Abouelleil A."/>
            <person name="Allen A.W."/>
            <person name="Alvarado L."/>
            <person name="Arachchi H.M."/>
            <person name="Berlin A.M."/>
            <person name="Chapman S.B."/>
            <person name="Gainer-Dewar J."/>
            <person name="Goldberg J."/>
            <person name="Griggs A."/>
            <person name="Gujja S."/>
            <person name="Hansen M."/>
            <person name="Howarth C."/>
            <person name="Imamovic A."/>
            <person name="Ireland A."/>
            <person name="Larimer J."/>
            <person name="McCowan C."/>
            <person name="Murphy C."/>
            <person name="Pearson M."/>
            <person name="Poon T.W."/>
            <person name="Priest M."/>
            <person name="Roberts A."/>
            <person name="Saif S."/>
            <person name="Shea T."/>
            <person name="Sisk P."/>
            <person name="Sykes S."/>
            <person name="Wortman J."/>
            <person name="Nusbaum C."/>
            <person name="Birren B."/>
        </authorList>
    </citation>
    <scope>NUCLEOTIDE SEQUENCE [LARGE SCALE GENOMIC DNA]</scope>
    <source>
        <strain evidence="2">A-37</strain>
    </source>
</reference>
<organism evidence="1 2">
    <name type="scientific">Anopheles culicifacies</name>
    <dbReference type="NCBI Taxonomy" id="139723"/>
    <lineage>
        <taxon>Eukaryota</taxon>
        <taxon>Metazoa</taxon>
        <taxon>Ecdysozoa</taxon>
        <taxon>Arthropoda</taxon>
        <taxon>Hexapoda</taxon>
        <taxon>Insecta</taxon>
        <taxon>Pterygota</taxon>
        <taxon>Neoptera</taxon>
        <taxon>Endopterygota</taxon>
        <taxon>Diptera</taxon>
        <taxon>Nematocera</taxon>
        <taxon>Culicoidea</taxon>
        <taxon>Culicidae</taxon>
        <taxon>Anophelinae</taxon>
        <taxon>Anopheles</taxon>
        <taxon>culicifacies species complex</taxon>
    </lineage>
</organism>
<name>A0A182MIM1_9DIPT</name>
<sequence length="197" mass="22143">MSSVECDTGFVRTYGWEGSVQSNITANTVPMRVSSGWLGGCVGQSVSGYDGRVRLPDAAVSLQCTSTFRPLYDDYNNDDDDGGVRECTVLDYAVVDFSLEKRHFRYHDKYSFYKPERTEELITETQEEVCSPARCLSLPMVTFPMALTFYQRAHVPAEQRMYQGASDSISQCRPHPAAQSYPDERWLPVVATFTIAS</sequence>
<dbReference type="EnsemblMetazoa" id="ACUA019171-RA">
    <property type="protein sequence ID" value="ACUA019171-PA"/>
    <property type="gene ID" value="ACUA019171"/>
</dbReference>
<dbReference type="Proteomes" id="UP000075883">
    <property type="component" value="Unassembled WGS sequence"/>
</dbReference>
<accession>A0A182MIM1</accession>
<evidence type="ECO:0000313" key="2">
    <source>
        <dbReference type="Proteomes" id="UP000075883"/>
    </source>
</evidence>
<reference evidence="1" key="2">
    <citation type="submission" date="2020-05" db="UniProtKB">
        <authorList>
            <consortium name="EnsemblMetazoa"/>
        </authorList>
    </citation>
    <scope>IDENTIFICATION</scope>
    <source>
        <strain evidence="1">A-37</strain>
    </source>
</reference>
<dbReference type="EMBL" id="AXCM01006686">
    <property type="status" value="NOT_ANNOTATED_CDS"/>
    <property type="molecule type" value="Genomic_DNA"/>
</dbReference>
<proteinExistence type="predicted"/>
<dbReference type="AlphaFoldDB" id="A0A182MIM1"/>